<dbReference type="GO" id="GO:0045893">
    <property type="term" value="P:positive regulation of DNA-templated transcription"/>
    <property type="evidence" value="ECO:0007669"/>
    <property type="project" value="TreeGrafter"/>
</dbReference>
<dbReference type="GO" id="GO:0009416">
    <property type="term" value="P:response to light stimulus"/>
    <property type="evidence" value="ECO:0007669"/>
    <property type="project" value="TreeGrafter"/>
</dbReference>
<dbReference type="AlphaFoldDB" id="A0A067JT04"/>
<dbReference type="STRING" id="180498.A0A067JT04"/>
<feature type="region of interest" description="Disordered" evidence="1">
    <location>
        <begin position="778"/>
        <end position="966"/>
    </location>
</feature>
<accession>A0A067JT04</accession>
<feature type="compositionally biased region" description="Basic and acidic residues" evidence="1">
    <location>
        <begin position="778"/>
        <end position="802"/>
    </location>
</feature>
<feature type="compositionally biased region" description="Basic and acidic residues" evidence="1">
    <location>
        <begin position="947"/>
        <end position="966"/>
    </location>
</feature>
<dbReference type="OrthoDB" id="2020180at2759"/>
<organism evidence="2 3">
    <name type="scientific">Jatropha curcas</name>
    <name type="common">Barbados nut</name>
    <dbReference type="NCBI Taxonomy" id="180498"/>
    <lineage>
        <taxon>Eukaryota</taxon>
        <taxon>Viridiplantae</taxon>
        <taxon>Streptophyta</taxon>
        <taxon>Embryophyta</taxon>
        <taxon>Tracheophyta</taxon>
        <taxon>Spermatophyta</taxon>
        <taxon>Magnoliopsida</taxon>
        <taxon>eudicotyledons</taxon>
        <taxon>Gunneridae</taxon>
        <taxon>Pentapetalae</taxon>
        <taxon>rosids</taxon>
        <taxon>fabids</taxon>
        <taxon>Malpighiales</taxon>
        <taxon>Euphorbiaceae</taxon>
        <taxon>Crotonoideae</taxon>
        <taxon>Jatropheae</taxon>
        <taxon>Jatropha</taxon>
    </lineage>
</organism>
<protein>
    <recommendedName>
        <fullName evidence="4">COP1-interacting protein 7</fullName>
    </recommendedName>
</protein>
<dbReference type="EMBL" id="KK914875">
    <property type="protein sequence ID" value="KDP27022.1"/>
    <property type="molecule type" value="Genomic_DNA"/>
</dbReference>
<feature type="compositionally biased region" description="Basic and acidic residues" evidence="1">
    <location>
        <begin position="831"/>
        <end position="847"/>
    </location>
</feature>
<feature type="region of interest" description="Disordered" evidence="1">
    <location>
        <begin position="1071"/>
        <end position="1096"/>
    </location>
</feature>
<sequence>MDPRTLLDHALFQLTPTRTRCDLVIFAGGASEKLASGLLDPFILHLTTAKDQISKGGYSISLRPPPPNAYWFTKATLQRFVRFVSTPEVLERFVTIERELEQIENSVQSNELSSADMEGVGGNYQKSTASSKSKRDYDGATGDAAQEDSSKIRLQRALETRKAVLHREQAMAYARALVTGFELDCINDLISFADAFGASRLREACLNFMELCKKKNQDRLWMDEIAAMQASRLELPYLGTSGIVLTGEENYPNQIPSLSVGKQNGSIDASVSDSSLGSVDLNQDTSLPTSTLAQTMESKTQVPMTWPNHLPQYMHNFQGPLFQQITPYQGYLYPGMQVAPPYFPGNMQWPPKMDDSSFGREWEPDDQKKHKSSSKKKKKKSYQDDSTEPSDSSSETESDDNLQNGEKQEKERRNKHGKKSSRRVVIRNINYITSKEKDSMSDETSDEDEFIDGETIKQQVEEAVGTLARRHKSTSRHHKKSHHNPIDEAANNPDAQKGNDQWGAFQNLLMQDKDSDSFGTEPRPLPDQEYFTSSKEGMSSALNLELEKMTKQRAISNDSFITAKIERSNEGESRLENFEAGENLKVMTKKRESTYEELMFSQGNEELGNHSQVTVSDYSSESLMIRKPKEGDWFISNQQDKPVNNGDYASSIADDHFRFEKSKKEVAVDDSFMIQARQLVDDQSESILRTDISIAADILEATRYDNGNPEISHDHKAATFGTHEPDDLYMVLGRDSGTDNAVLSWTPEMDYENDILSAEVNGRHSVLETNAVEDKLFSDDKGANSKKERNSGGKVLGKEARSKVSNGALARSKSDLMSKTKKPVSGGRTKSKSEKEEENRMRMEELMLQRQKRIAERSAAGTNLTSKKMPVKKPSTTSTSLKKEESKIPSPSQETKKPVFRSSTMDRLATARATTKVEPVQSKPLQTKKTTHKISGADNKKPSPKTVKSDVSQKKESNVVKEEKPKEVAVTNGIHEFEDIKELQSMPSMEKNEAQCNEVSICIDSSEQQDYLKSNDEGLAAPIISEEIKTSDDHPLPEPLSEALNISAENVNVKIDNMPLPKKSEIEISTPPYHEITSTEPVLHSRKKWNSDETSPKAAKGFRKLLMFGRKSRTSTVS</sequence>
<reference evidence="2 3" key="1">
    <citation type="journal article" date="2014" name="PLoS ONE">
        <title>Global Analysis of Gene Expression Profiles in Physic Nut (Jatropha curcas L.) Seedlings Exposed to Salt Stress.</title>
        <authorList>
            <person name="Zhang L."/>
            <person name="Zhang C."/>
            <person name="Wu P."/>
            <person name="Chen Y."/>
            <person name="Li M."/>
            <person name="Jiang H."/>
            <person name="Wu G."/>
        </authorList>
    </citation>
    <scope>NUCLEOTIDE SEQUENCE [LARGE SCALE GENOMIC DNA]</scope>
    <source>
        <strain evidence="3">cv. GZQX0401</strain>
        <tissue evidence="2">Young leaves</tissue>
    </source>
</reference>
<dbReference type="KEGG" id="jcu:105644241"/>
<feature type="region of interest" description="Disordered" evidence="1">
    <location>
        <begin position="347"/>
        <end position="536"/>
    </location>
</feature>
<feature type="region of interest" description="Disordered" evidence="1">
    <location>
        <begin position="107"/>
        <end position="149"/>
    </location>
</feature>
<feature type="compositionally biased region" description="Basic and acidic residues" evidence="1">
    <location>
        <begin position="352"/>
        <end position="368"/>
    </location>
</feature>
<name>A0A067JT04_JATCU</name>
<evidence type="ECO:0008006" key="4">
    <source>
        <dbReference type="Google" id="ProtNLM"/>
    </source>
</evidence>
<proteinExistence type="predicted"/>
<dbReference type="PANTHER" id="PTHR31008:SF4">
    <property type="entry name" value="COP1-INTERACTING PROTEIN 7"/>
    <property type="match status" value="1"/>
</dbReference>
<feature type="compositionally biased region" description="Basic residues" evidence="1">
    <location>
        <begin position="413"/>
        <end position="425"/>
    </location>
</feature>
<evidence type="ECO:0000313" key="3">
    <source>
        <dbReference type="Proteomes" id="UP000027138"/>
    </source>
</evidence>
<feature type="compositionally biased region" description="Low complexity" evidence="1">
    <location>
        <begin position="865"/>
        <end position="880"/>
    </location>
</feature>
<feature type="compositionally biased region" description="Acidic residues" evidence="1">
    <location>
        <begin position="441"/>
        <end position="452"/>
    </location>
</feature>
<keyword evidence="3" id="KW-1185">Reference proteome</keyword>
<dbReference type="PANTHER" id="PTHR31008">
    <property type="entry name" value="COP1-INTERACTING PROTEIN-RELATED"/>
    <property type="match status" value="1"/>
</dbReference>
<evidence type="ECO:0000313" key="2">
    <source>
        <dbReference type="EMBL" id="KDP27022.1"/>
    </source>
</evidence>
<evidence type="ECO:0000256" key="1">
    <source>
        <dbReference type="SAM" id="MobiDB-lite"/>
    </source>
</evidence>
<gene>
    <name evidence="2" type="ORF">JCGZ_20957</name>
</gene>
<feature type="compositionally biased region" description="Basic residues" evidence="1">
    <location>
        <begin position="468"/>
        <end position="483"/>
    </location>
</feature>
<feature type="compositionally biased region" description="Basic residues" evidence="1">
    <location>
        <begin position="369"/>
        <end position="380"/>
    </location>
</feature>
<dbReference type="Proteomes" id="UP000027138">
    <property type="component" value="Unassembled WGS sequence"/>
</dbReference>